<evidence type="ECO:0000256" key="1">
    <source>
        <dbReference type="SAM" id="MobiDB-lite"/>
    </source>
</evidence>
<accession>A0A843UPV7</accession>
<comment type="caution">
    <text evidence="2">The sequence shown here is derived from an EMBL/GenBank/DDBJ whole genome shotgun (WGS) entry which is preliminary data.</text>
</comment>
<dbReference type="AlphaFoldDB" id="A0A843UPV7"/>
<feature type="region of interest" description="Disordered" evidence="1">
    <location>
        <begin position="1"/>
        <end position="26"/>
    </location>
</feature>
<dbReference type="Proteomes" id="UP000652761">
    <property type="component" value="Unassembled WGS sequence"/>
</dbReference>
<sequence length="132" mass="14719">MLSPAVRHQHFPHAPGAPFSRQHRDGARSKAAVSSASARLTCGSCTGTLHRWAARSPTLPRHRCWKLEKSTSRDVDVDLFRREVDGVIRCRQSLGEDLDGVVVAVRFFMVVRGRLSRFEELCLSVVGLVLLL</sequence>
<dbReference type="EMBL" id="NMUH01000825">
    <property type="protein sequence ID" value="MQL85361.1"/>
    <property type="molecule type" value="Genomic_DNA"/>
</dbReference>
<keyword evidence="3" id="KW-1185">Reference proteome</keyword>
<organism evidence="2 3">
    <name type="scientific">Colocasia esculenta</name>
    <name type="common">Wild taro</name>
    <name type="synonym">Arum esculentum</name>
    <dbReference type="NCBI Taxonomy" id="4460"/>
    <lineage>
        <taxon>Eukaryota</taxon>
        <taxon>Viridiplantae</taxon>
        <taxon>Streptophyta</taxon>
        <taxon>Embryophyta</taxon>
        <taxon>Tracheophyta</taxon>
        <taxon>Spermatophyta</taxon>
        <taxon>Magnoliopsida</taxon>
        <taxon>Liliopsida</taxon>
        <taxon>Araceae</taxon>
        <taxon>Aroideae</taxon>
        <taxon>Colocasieae</taxon>
        <taxon>Colocasia</taxon>
    </lineage>
</organism>
<evidence type="ECO:0000313" key="3">
    <source>
        <dbReference type="Proteomes" id="UP000652761"/>
    </source>
</evidence>
<evidence type="ECO:0000313" key="2">
    <source>
        <dbReference type="EMBL" id="MQL85361.1"/>
    </source>
</evidence>
<name>A0A843UPV7_COLES</name>
<gene>
    <name evidence="2" type="ORF">Taro_017885</name>
</gene>
<reference evidence="2" key="1">
    <citation type="submission" date="2017-07" db="EMBL/GenBank/DDBJ databases">
        <title>Taro Niue Genome Assembly and Annotation.</title>
        <authorList>
            <person name="Atibalentja N."/>
            <person name="Keating K."/>
            <person name="Fields C.J."/>
        </authorList>
    </citation>
    <scope>NUCLEOTIDE SEQUENCE</scope>
    <source>
        <strain evidence="2">Niue_2</strain>
        <tissue evidence="2">Leaf</tissue>
    </source>
</reference>
<protein>
    <submittedName>
        <fullName evidence="2">Uncharacterized protein</fullName>
    </submittedName>
</protein>
<proteinExistence type="predicted"/>